<feature type="compositionally biased region" description="Low complexity" evidence="2">
    <location>
        <begin position="380"/>
        <end position="392"/>
    </location>
</feature>
<gene>
    <name evidence="5" type="ORF">BT63DRAFT_26416</name>
</gene>
<dbReference type="CDD" id="cd16473">
    <property type="entry name" value="RING-H2_RNF103"/>
    <property type="match status" value="1"/>
</dbReference>
<dbReference type="PANTHER" id="PTHR22765">
    <property type="entry name" value="RING FINGER AND PROTEASE ASSOCIATED DOMAIN-CONTAINING"/>
    <property type="match status" value="1"/>
</dbReference>
<keyword evidence="3" id="KW-0812">Transmembrane</keyword>
<feature type="compositionally biased region" description="Polar residues" evidence="2">
    <location>
        <begin position="187"/>
        <end position="203"/>
    </location>
</feature>
<keyword evidence="3" id="KW-0472">Membrane</keyword>
<feature type="compositionally biased region" description="Low complexity" evidence="2">
    <location>
        <begin position="358"/>
        <end position="368"/>
    </location>
</feature>
<keyword evidence="1" id="KW-0862">Zinc</keyword>
<dbReference type="GO" id="GO:0061630">
    <property type="term" value="F:ubiquitin protein ligase activity"/>
    <property type="evidence" value="ECO:0007669"/>
    <property type="project" value="TreeGrafter"/>
</dbReference>
<protein>
    <recommendedName>
        <fullName evidence="4">RING-type domain-containing protein</fullName>
    </recommendedName>
</protein>
<sequence>MSTSAVSTTASPVSSSSASATSSASNSMPTGNGNSQNSSSSPLLFFVALGFGVVFTNLWIIVGVKYCFRYNQRNRALRAHADGDPIDLSTMPRPHRRRREKKLMTMDEVNNKFPLTKYKAWRASREHEGLSSAGGISVPPSRAASLKNVDGIIRKSQESNRPGSSLSNMHRPISTGSKVDIKDVKISDSTPATRSENTESATPAATVPPIKEEVVSEKVAIEKTEHVAPTAPAVATVHSEASPDVTDDSEDENDAIENAISHDPDLLSQPGDTCAICLDVLEDDDDVRGLTCGHAFHAACVDPWLTGRRACCPLCKADYYTPKPRPEGESGAATSGSRRSRGANDALRMPQPPQSTWLGGRSRLLLLGVNRDSASRRGATQNQDPTQDQTPPSRFSNVRWPFRRNQQNTPAATTGTSTTQPTPSQLEAGVR</sequence>
<dbReference type="SUPFAM" id="SSF57850">
    <property type="entry name" value="RING/U-box"/>
    <property type="match status" value="1"/>
</dbReference>
<dbReference type="GO" id="GO:0008270">
    <property type="term" value="F:zinc ion binding"/>
    <property type="evidence" value="ECO:0007669"/>
    <property type="project" value="UniProtKB-KW"/>
</dbReference>
<keyword evidence="3" id="KW-1133">Transmembrane helix</keyword>
<dbReference type="PANTHER" id="PTHR22765:SF434">
    <property type="entry name" value="GB|AAD18119.1-RELATED"/>
    <property type="match status" value="1"/>
</dbReference>
<evidence type="ECO:0000256" key="2">
    <source>
        <dbReference type="SAM" id="MobiDB-lite"/>
    </source>
</evidence>
<dbReference type="FunFam" id="3.30.40.10:FF:000539">
    <property type="entry name" value="Ring finger domain protein"/>
    <property type="match status" value="1"/>
</dbReference>
<dbReference type="OrthoDB" id="8062037at2759"/>
<reference evidence="5" key="1">
    <citation type="journal article" date="2020" name="Stud. Mycol.">
        <title>101 Dothideomycetes genomes: a test case for predicting lifestyles and emergence of pathogens.</title>
        <authorList>
            <person name="Haridas S."/>
            <person name="Albert R."/>
            <person name="Binder M."/>
            <person name="Bloem J."/>
            <person name="Labutti K."/>
            <person name="Salamov A."/>
            <person name="Andreopoulos B."/>
            <person name="Baker S."/>
            <person name="Barry K."/>
            <person name="Bills G."/>
            <person name="Bluhm B."/>
            <person name="Cannon C."/>
            <person name="Castanera R."/>
            <person name="Culley D."/>
            <person name="Daum C."/>
            <person name="Ezra D."/>
            <person name="Gonzalez J."/>
            <person name="Henrissat B."/>
            <person name="Kuo A."/>
            <person name="Liang C."/>
            <person name="Lipzen A."/>
            <person name="Lutzoni F."/>
            <person name="Magnuson J."/>
            <person name="Mondo S."/>
            <person name="Nolan M."/>
            <person name="Ohm R."/>
            <person name="Pangilinan J."/>
            <person name="Park H.-J."/>
            <person name="Ramirez L."/>
            <person name="Alfaro M."/>
            <person name="Sun H."/>
            <person name="Tritt A."/>
            <person name="Yoshinaga Y."/>
            <person name="Zwiers L.-H."/>
            <person name="Turgeon B."/>
            <person name="Goodwin S."/>
            <person name="Spatafora J."/>
            <person name="Crous P."/>
            <person name="Grigoriev I."/>
        </authorList>
    </citation>
    <scope>NUCLEOTIDE SEQUENCE</scope>
    <source>
        <strain evidence="5">CBS 115976</strain>
    </source>
</reference>
<feature type="region of interest" description="Disordered" evidence="2">
    <location>
        <begin position="322"/>
        <end position="431"/>
    </location>
</feature>
<evidence type="ECO:0000256" key="1">
    <source>
        <dbReference type="PROSITE-ProRule" id="PRU00175"/>
    </source>
</evidence>
<proteinExistence type="predicted"/>
<dbReference type="InterPro" id="IPR051826">
    <property type="entry name" value="E3_ubiquitin-ligase_domain"/>
</dbReference>
<feature type="region of interest" description="Disordered" evidence="2">
    <location>
        <begin position="155"/>
        <end position="206"/>
    </location>
</feature>
<dbReference type="InterPro" id="IPR001841">
    <property type="entry name" value="Znf_RING"/>
</dbReference>
<feature type="region of interest" description="Disordered" evidence="2">
    <location>
        <begin position="1"/>
        <end position="35"/>
    </location>
</feature>
<dbReference type="GO" id="GO:0005737">
    <property type="term" value="C:cytoplasm"/>
    <property type="evidence" value="ECO:0007669"/>
    <property type="project" value="TreeGrafter"/>
</dbReference>
<dbReference type="AlphaFoldDB" id="A0A6A6UVA0"/>
<dbReference type="Pfam" id="PF13639">
    <property type="entry name" value="zf-RING_2"/>
    <property type="match status" value="1"/>
</dbReference>
<accession>A0A6A6UVA0</accession>
<evidence type="ECO:0000259" key="4">
    <source>
        <dbReference type="PROSITE" id="PS50089"/>
    </source>
</evidence>
<dbReference type="GO" id="GO:0006511">
    <property type="term" value="P:ubiquitin-dependent protein catabolic process"/>
    <property type="evidence" value="ECO:0007669"/>
    <property type="project" value="TreeGrafter"/>
</dbReference>
<evidence type="ECO:0000313" key="5">
    <source>
        <dbReference type="EMBL" id="KAF2675008.1"/>
    </source>
</evidence>
<dbReference type="InterPro" id="IPR013083">
    <property type="entry name" value="Znf_RING/FYVE/PHD"/>
</dbReference>
<keyword evidence="6" id="KW-1185">Reference proteome</keyword>
<feature type="domain" description="RING-type" evidence="4">
    <location>
        <begin position="274"/>
        <end position="316"/>
    </location>
</feature>
<keyword evidence="1" id="KW-0863">Zinc-finger</keyword>
<dbReference type="PROSITE" id="PS50089">
    <property type="entry name" value="ZF_RING_2"/>
    <property type="match status" value="1"/>
</dbReference>
<evidence type="ECO:0000313" key="6">
    <source>
        <dbReference type="Proteomes" id="UP000799302"/>
    </source>
</evidence>
<dbReference type="Gene3D" id="3.30.40.10">
    <property type="entry name" value="Zinc/RING finger domain, C3HC4 (zinc finger)"/>
    <property type="match status" value="1"/>
</dbReference>
<dbReference type="EMBL" id="MU004230">
    <property type="protein sequence ID" value="KAF2675008.1"/>
    <property type="molecule type" value="Genomic_DNA"/>
</dbReference>
<evidence type="ECO:0000256" key="3">
    <source>
        <dbReference type="SAM" id="Phobius"/>
    </source>
</evidence>
<name>A0A6A6UVA0_9PEZI</name>
<dbReference type="SMART" id="SM00184">
    <property type="entry name" value="RING"/>
    <property type="match status" value="1"/>
</dbReference>
<keyword evidence="1" id="KW-0479">Metal-binding</keyword>
<organism evidence="5 6">
    <name type="scientific">Microthyrium microscopicum</name>
    <dbReference type="NCBI Taxonomy" id="703497"/>
    <lineage>
        <taxon>Eukaryota</taxon>
        <taxon>Fungi</taxon>
        <taxon>Dikarya</taxon>
        <taxon>Ascomycota</taxon>
        <taxon>Pezizomycotina</taxon>
        <taxon>Dothideomycetes</taxon>
        <taxon>Dothideomycetes incertae sedis</taxon>
        <taxon>Microthyriales</taxon>
        <taxon>Microthyriaceae</taxon>
        <taxon>Microthyrium</taxon>
    </lineage>
</organism>
<feature type="compositionally biased region" description="Low complexity" evidence="2">
    <location>
        <begin position="409"/>
        <end position="425"/>
    </location>
</feature>
<feature type="transmembrane region" description="Helical" evidence="3">
    <location>
        <begin position="44"/>
        <end position="68"/>
    </location>
</feature>
<dbReference type="Proteomes" id="UP000799302">
    <property type="component" value="Unassembled WGS sequence"/>
</dbReference>
<feature type="compositionally biased region" description="Polar residues" evidence="2">
    <location>
        <begin position="159"/>
        <end position="168"/>
    </location>
</feature>